<comment type="caution">
    <text evidence="2">The sequence shown here is derived from an EMBL/GenBank/DDBJ whole genome shotgun (WGS) entry which is preliminary data.</text>
</comment>
<dbReference type="InterPro" id="IPR003812">
    <property type="entry name" value="Fido"/>
</dbReference>
<dbReference type="Gene3D" id="1.10.3290.10">
    <property type="entry name" value="Fido-like domain"/>
    <property type="match status" value="1"/>
</dbReference>
<sequence>MPTLSSDGGSPIPVEAVSWESYSWEPRFPQVYFRAEVKRQTGPYEASVPPSIAMQEFMISASDIADVEDATRALVAFDSHARATLGAGSAALSPMSAILLRTESASSSQIERLTTSARQLALAEIEAGATANANTVLGNVRAMEAAVRLSDDISVHSVLAMHRELMRSQHGMKGEAGRFRNEQVWIGPGDAGPRTADFVPPHHERVETGVTDVLEFARRDDLPVLVQVAVAHAQFETMHPFSDGNGRTGRALAQSMIRNKGLVTSGTVPISAGLLVSTDRYFSALGDYRNGDGGPIIRRFAEAARVAAVTGKKLVNELFSALADSNELLHGIRSDATARKLLPHLIAQPVINTNYLVSVLGVGEMAALRALDTLTDRGVLVEKTGRLRDRVWEHPGILDVLDDYAEAIRRMAR</sequence>
<organism evidence="2 3">
    <name type="scientific">Brevibacterium daeguense</name>
    <dbReference type="NCBI Taxonomy" id="909936"/>
    <lineage>
        <taxon>Bacteria</taxon>
        <taxon>Bacillati</taxon>
        <taxon>Actinomycetota</taxon>
        <taxon>Actinomycetes</taxon>
        <taxon>Micrococcales</taxon>
        <taxon>Brevibacteriaceae</taxon>
        <taxon>Brevibacterium</taxon>
    </lineage>
</organism>
<feature type="domain" description="Fido" evidence="1">
    <location>
        <begin position="153"/>
        <end position="302"/>
    </location>
</feature>
<reference evidence="3" key="1">
    <citation type="journal article" date="2019" name="Int. J. Syst. Evol. Microbiol.">
        <title>The Global Catalogue of Microorganisms (GCM) 10K type strain sequencing project: providing services to taxonomists for standard genome sequencing and annotation.</title>
        <authorList>
            <consortium name="The Broad Institute Genomics Platform"/>
            <consortium name="The Broad Institute Genome Sequencing Center for Infectious Disease"/>
            <person name="Wu L."/>
            <person name="Ma J."/>
        </authorList>
    </citation>
    <scope>NUCLEOTIDE SEQUENCE [LARGE SCALE GENOMIC DNA]</scope>
    <source>
        <strain evidence="3">JCM 17458</strain>
    </source>
</reference>
<dbReference type="EMBL" id="BAABAZ010000003">
    <property type="protein sequence ID" value="GAA4282780.1"/>
    <property type="molecule type" value="Genomic_DNA"/>
</dbReference>
<proteinExistence type="predicted"/>
<dbReference type="PANTHER" id="PTHR13504">
    <property type="entry name" value="FIDO DOMAIN-CONTAINING PROTEIN DDB_G0283145"/>
    <property type="match status" value="1"/>
</dbReference>
<gene>
    <name evidence="2" type="ORF">GCM10022261_03110</name>
</gene>
<evidence type="ECO:0000313" key="2">
    <source>
        <dbReference type="EMBL" id="GAA4282780.1"/>
    </source>
</evidence>
<dbReference type="InterPro" id="IPR040198">
    <property type="entry name" value="Fido_containing"/>
</dbReference>
<keyword evidence="3" id="KW-1185">Reference proteome</keyword>
<dbReference type="InterPro" id="IPR036597">
    <property type="entry name" value="Fido-like_dom_sf"/>
</dbReference>
<protein>
    <submittedName>
        <fullName evidence="2">Fic family protein</fullName>
    </submittedName>
</protein>
<dbReference type="PROSITE" id="PS51459">
    <property type="entry name" value="FIDO"/>
    <property type="match status" value="1"/>
</dbReference>
<evidence type="ECO:0000259" key="1">
    <source>
        <dbReference type="PROSITE" id="PS51459"/>
    </source>
</evidence>
<dbReference type="PANTHER" id="PTHR13504:SF38">
    <property type="entry name" value="FIDO DOMAIN-CONTAINING PROTEIN"/>
    <property type="match status" value="1"/>
</dbReference>
<evidence type="ECO:0000313" key="3">
    <source>
        <dbReference type="Proteomes" id="UP001501586"/>
    </source>
</evidence>
<dbReference type="Pfam" id="PF02661">
    <property type="entry name" value="Fic"/>
    <property type="match status" value="1"/>
</dbReference>
<dbReference type="RefSeq" id="WP_236865353.1">
    <property type="nucleotide sequence ID" value="NZ_BAABAZ010000003.1"/>
</dbReference>
<dbReference type="SUPFAM" id="SSF140931">
    <property type="entry name" value="Fic-like"/>
    <property type="match status" value="1"/>
</dbReference>
<dbReference type="Proteomes" id="UP001501586">
    <property type="component" value="Unassembled WGS sequence"/>
</dbReference>
<name>A0ABP8EG02_9MICO</name>
<accession>A0ABP8EG02</accession>